<name>A0A0C3G6K1_PILCF</name>
<feature type="transmembrane region" description="Helical" evidence="3">
    <location>
        <begin position="333"/>
        <end position="357"/>
    </location>
</feature>
<feature type="transmembrane region" description="Helical" evidence="3">
    <location>
        <begin position="271"/>
        <end position="289"/>
    </location>
</feature>
<feature type="transmembrane region" description="Helical" evidence="3">
    <location>
        <begin position="710"/>
        <end position="728"/>
    </location>
</feature>
<evidence type="ECO:0000256" key="2">
    <source>
        <dbReference type="SAM" id="MobiDB-lite"/>
    </source>
</evidence>
<proteinExistence type="predicted"/>
<keyword evidence="1" id="KW-0862">Zinc</keyword>
<keyword evidence="3" id="KW-0812">Transmembrane</keyword>
<feature type="compositionally biased region" description="Polar residues" evidence="2">
    <location>
        <begin position="561"/>
        <end position="570"/>
    </location>
</feature>
<dbReference type="Pfam" id="PF13920">
    <property type="entry name" value="zf-C3HC4_3"/>
    <property type="match status" value="1"/>
</dbReference>
<evidence type="ECO:0000259" key="4">
    <source>
        <dbReference type="PROSITE" id="PS50089"/>
    </source>
</evidence>
<dbReference type="GO" id="GO:0008270">
    <property type="term" value="F:zinc ion binding"/>
    <property type="evidence" value="ECO:0007669"/>
    <property type="project" value="UniProtKB-KW"/>
</dbReference>
<dbReference type="Gene3D" id="3.30.40.10">
    <property type="entry name" value="Zinc/RING finger domain, C3HC4 (zinc finger)"/>
    <property type="match status" value="1"/>
</dbReference>
<dbReference type="GO" id="GO:0061630">
    <property type="term" value="F:ubiquitin protein ligase activity"/>
    <property type="evidence" value="ECO:0007669"/>
    <property type="project" value="TreeGrafter"/>
</dbReference>
<evidence type="ECO:0000256" key="1">
    <source>
        <dbReference type="PROSITE-ProRule" id="PRU00175"/>
    </source>
</evidence>
<evidence type="ECO:0000313" key="5">
    <source>
        <dbReference type="EMBL" id="KIM86311.1"/>
    </source>
</evidence>
<keyword evidence="3" id="KW-1133">Transmembrane helix</keyword>
<reference evidence="6" key="2">
    <citation type="submission" date="2015-01" db="EMBL/GenBank/DDBJ databases">
        <title>Evolutionary Origins and Diversification of the Mycorrhizal Mutualists.</title>
        <authorList>
            <consortium name="DOE Joint Genome Institute"/>
            <consortium name="Mycorrhizal Genomics Consortium"/>
            <person name="Kohler A."/>
            <person name="Kuo A."/>
            <person name="Nagy L.G."/>
            <person name="Floudas D."/>
            <person name="Copeland A."/>
            <person name="Barry K.W."/>
            <person name="Cichocki N."/>
            <person name="Veneault-Fourrey C."/>
            <person name="LaButti K."/>
            <person name="Lindquist E.A."/>
            <person name="Lipzen A."/>
            <person name="Lundell T."/>
            <person name="Morin E."/>
            <person name="Murat C."/>
            <person name="Riley R."/>
            <person name="Ohm R."/>
            <person name="Sun H."/>
            <person name="Tunlid A."/>
            <person name="Henrissat B."/>
            <person name="Grigoriev I.V."/>
            <person name="Hibbett D.S."/>
            <person name="Martin F."/>
        </authorList>
    </citation>
    <scope>NUCLEOTIDE SEQUENCE [LARGE SCALE GENOMIC DNA]</scope>
    <source>
        <strain evidence="6">F 1598</strain>
    </source>
</reference>
<organism evidence="5 6">
    <name type="scientific">Piloderma croceum (strain F 1598)</name>
    <dbReference type="NCBI Taxonomy" id="765440"/>
    <lineage>
        <taxon>Eukaryota</taxon>
        <taxon>Fungi</taxon>
        <taxon>Dikarya</taxon>
        <taxon>Basidiomycota</taxon>
        <taxon>Agaricomycotina</taxon>
        <taxon>Agaricomycetes</taxon>
        <taxon>Agaricomycetidae</taxon>
        <taxon>Atheliales</taxon>
        <taxon>Atheliaceae</taxon>
        <taxon>Piloderma</taxon>
    </lineage>
</organism>
<dbReference type="InParanoid" id="A0A0C3G6K1"/>
<feature type="transmembrane region" description="Helical" evidence="3">
    <location>
        <begin position="301"/>
        <end position="321"/>
    </location>
</feature>
<feature type="transmembrane region" description="Helical" evidence="3">
    <location>
        <begin position="239"/>
        <end position="259"/>
    </location>
</feature>
<dbReference type="PANTHER" id="PTHR22696:SF1">
    <property type="entry name" value="E3 UBIQUITIN-PROTEIN LIGASE RNF26"/>
    <property type="match status" value="1"/>
</dbReference>
<dbReference type="STRING" id="765440.A0A0C3G6K1"/>
<reference evidence="5 6" key="1">
    <citation type="submission" date="2014-04" db="EMBL/GenBank/DDBJ databases">
        <authorList>
            <consortium name="DOE Joint Genome Institute"/>
            <person name="Kuo A."/>
            <person name="Tarkka M."/>
            <person name="Buscot F."/>
            <person name="Kohler A."/>
            <person name="Nagy L.G."/>
            <person name="Floudas D."/>
            <person name="Copeland A."/>
            <person name="Barry K.W."/>
            <person name="Cichocki N."/>
            <person name="Veneault-Fourrey C."/>
            <person name="LaButti K."/>
            <person name="Lindquist E.A."/>
            <person name="Lipzen A."/>
            <person name="Lundell T."/>
            <person name="Morin E."/>
            <person name="Murat C."/>
            <person name="Sun H."/>
            <person name="Tunlid A."/>
            <person name="Henrissat B."/>
            <person name="Grigoriev I.V."/>
            <person name="Hibbett D.S."/>
            <person name="Martin F."/>
            <person name="Nordberg H.P."/>
            <person name="Cantor M.N."/>
            <person name="Hua S.X."/>
        </authorList>
    </citation>
    <scope>NUCLEOTIDE SEQUENCE [LARGE SCALE GENOMIC DNA]</scope>
    <source>
        <strain evidence="5 6">F 1598</strain>
    </source>
</reference>
<evidence type="ECO:0000313" key="6">
    <source>
        <dbReference type="Proteomes" id="UP000054166"/>
    </source>
</evidence>
<feature type="region of interest" description="Disordered" evidence="2">
    <location>
        <begin position="548"/>
        <end position="575"/>
    </location>
</feature>
<dbReference type="InterPro" id="IPR013083">
    <property type="entry name" value="Znf_RING/FYVE/PHD"/>
</dbReference>
<dbReference type="PROSITE" id="PS50089">
    <property type="entry name" value="ZF_RING_2"/>
    <property type="match status" value="1"/>
</dbReference>
<evidence type="ECO:0000256" key="3">
    <source>
        <dbReference type="SAM" id="Phobius"/>
    </source>
</evidence>
<dbReference type="GO" id="GO:0016567">
    <property type="term" value="P:protein ubiquitination"/>
    <property type="evidence" value="ECO:0007669"/>
    <property type="project" value="TreeGrafter"/>
</dbReference>
<feature type="domain" description="RING-type" evidence="4">
    <location>
        <begin position="664"/>
        <end position="707"/>
    </location>
</feature>
<keyword evidence="6" id="KW-1185">Reference proteome</keyword>
<dbReference type="EMBL" id="KN832982">
    <property type="protein sequence ID" value="KIM86311.1"/>
    <property type="molecule type" value="Genomic_DNA"/>
</dbReference>
<keyword evidence="3" id="KW-0472">Membrane</keyword>
<dbReference type="PANTHER" id="PTHR22696">
    <property type="entry name" value="E3 UBIQUITIN-PROTEIN LIGASE RNF26"/>
    <property type="match status" value="1"/>
</dbReference>
<keyword evidence="1" id="KW-0479">Metal-binding</keyword>
<keyword evidence="1" id="KW-0863">Zinc-finger</keyword>
<dbReference type="OrthoDB" id="66726at2759"/>
<dbReference type="Proteomes" id="UP000054166">
    <property type="component" value="Unassembled WGS sequence"/>
</dbReference>
<gene>
    <name evidence="5" type="ORF">PILCRDRAFT_322179</name>
</gene>
<accession>A0A0C3G6K1</accession>
<dbReference type="InterPro" id="IPR001841">
    <property type="entry name" value="Znf_RING"/>
</dbReference>
<dbReference type="GO" id="GO:0006511">
    <property type="term" value="P:ubiquitin-dependent protein catabolic process"/>
    <property type="evidence" value="ECO:0007669"/>
    <property type="project" value="TreeGrafter"/>
</dbReference>
<sequence length="739" mass="81592">MSQATGGATTQVDVAGNGQPLFNMTIKLGSLFSFPSRVSRVLASIRAFDGMMEQDMQNAFGGAANFDSSNSYIGRTATSPGLVPLPGPWKFVTSGYALALLAMAVLVNRIQNIVVPPRPLAYRLSRSYRNQHMSRLRRIYHSILPLDFSSTAARLVFRIPTIYLLSKALALWTVILLQTSDLFPSWQWQWLVELGKWAAGKEMEDICWFSFGAVCSALCVGALTRGLEGAGAPVNTSPFNLFGYAFILHIYSSPITHVVKLQGAASRPDKHVIFTMIMPLLQLSMIHMLGVSQRWSHQRLVPTSITSLFSLAHFHTVLWFSPSSYPLLNYMPCLFETGLIAVTLLTIALNVLTQLLLEGSITRPLFGHQATLLPKWDEDFSIVLLRLGTASLEATNVAGLGNEVGGVTVSDTTVANKPHTEYGSVELNRFGVTSISNTMEGRGRRRKIKEGLANEIKSVKASSSEGELWINSAWCRELVRFGLGVSKFAKGLSRLVWNGLRGGVRRRPRRVAVPGGEGTSVLERSTSANDESELDVYDRFLRGEIVTDDDEDFEPTRRSRTASLSGTPSAISDDDNESETIALYADLSSTASPTSAPVLLAHMTDTAASPLTRRRYSRLVGSGDTASPERENVIDDWSKIIDNRRAMFESADDIDGLADSRRNCVICTVEPRQIICWPCRCLALCDDCRENLATRSSASKHICPCCRRKYVLLNYFIWCTVLIIRYPVSVEGYSKIFIP</sequence>
<dbReference type="AlphaFoldDB" id="A0A0C3G6K1"/>
<feature type="transmembrane region" description="Helical" evidence="3">
    <location>
        <begin position="206"/>
        <end position="227"/>
    </location>
</feature>
<protein>
    <recommendedName>
        <fullName evidence="4">RING-type domain-containing protein</fullName>
    </recommendedName>
</protein>
<dbReference type="HOGENOM" id="CLU_021856_0_0_1"/>